<keyword evidence="4" id="KW-0508">mRNA splicing</keyword>
<evidence type="ECO:0000313" key="9">
    <source>
        <dbReference type="EMBL" id="KAJ1735979.1"/>
    </source>
</evidence>
<dbReference type="GO" id="GO:0000381">
    <property type="term" value="P:regulation of alternative mRNA splicing, via spliceosome"/>
    <property type="evidence" value="ECO:0007669"/>
    <property type="project" value="TreeGrafter"/>
</dbReference>
<feature type="compositionally biased region" description="Basic and acidic residues" evidence="7">
    <location>
        <begin position="68"/>
        <end position="78"/>
    </location>
</feature>
<evidence type="ECO:0000256" key="1">
    <source>
        <dbReference type="ARBA" id="ARBA00004123"/>
    </source>
</evidence>
<dbReference type="GO" id="GO:0071013">
    <property type="term" value="C:catalytic step 2 spliceosome"/>
    <property type="evidence" value="ECO:0007669"/>
    <property type="project" value="TreeGrafter"/>
</dbReference>
<dbReference type="InterPro" id="IPR035979">
    <property type="entry name" value="RBD_domain_sf"/>
</dbReference>
<evidence type="ECO:0000259" key="8">
    <source>
        <dbReference type="PROSITE" id="PS50102"/>
    </source>
</evidence>
<proteinExistence type="predicted"/>
<dbReference type="GO" id="GO:0006376">
    <property type="term" value="P:mRNA splice site recognition"/>
    <property type="evidence" value="ECO:0007669"/>
    <property type="project" value="TreeGrafter"/>
</dbReference>
<dbReference type="GO" id="GO:0003723">
    <property type="term" value="F:RNA binding"/>
    <property type="evidence" value="ECO:0007669"/>
    <property type="project" value="UniProtKB-UniRule"/>
</dbReference>
<dbReference type="GO" id="GO:0071011">
    <property type="term" value="C:precatalytic spliceosome"/>
    <property type="evidence" value="ECO:0007669"/>
    <property type="project" value="TreeGrafter"/>
</dbReference>
<dbReference type="Proteomes" id="UP001143981">
    <property type="component" value="Unassembled WGS sequence"/>
</dbReference>
<dbReference type="GO" id="GO:0000380">
    <property type="term" value="P:alternative mRNA splicing, via spliceosome"/>
    <property type="evidence" value="ECO:0007669"/>
    <property type="project" value="TreeGrafter"/>
</dbReference>
<name>A0A9W8CZ73_9FUNG</name>
<evidence type="ECO:0000256" key="2">
    <source>
        <dbReference type="ARBA" id="ARBA00022664"/>
    </source>
</evidence>
<keyword evidence="5" id="KW-0539">Nucleus</keyword>
<dbReference type="SMART" id="SM00361">
    <property type="entry name" value="RRM_1"/>
    <property type="match status" value="2"/>
</dbReference>
<feature type="compositionally biased region" description="Polar residues" evidence="7">
    <location>
        <begin position="1"/>
        <end position="12"/>
    </location>
</feature>
<organism evidence="9 10">
    <name type="scientific">Coemansia biformis</name>
    <dbReference type="NCBI Taxonomy" id="1286918"/>
    <lineage>
        <taxon>Eukaryota</taxon>
        <taxon>Fungi</taxon>
        <taxon>Fungi incertae sedis</taxon>
        <taxon>Zoopagomycota</taxon>
        <taxon>Kickxellomycotina</taxon>
        <taxon>Kickxellomycetes</taxon>
        <taxon>Kickxellales</taxon>
        <taxon>Kickxellaceae</taxon>
        <taxon>Coemansia</taxon>
    </lineage>
</organism>
<protein>
    <recommendedName>
        <fullName evidence="8">RRM domain-containing protein</fullName>
    </recommendedName>
</protein>
<dbReference type="SMART" id="SM00360">
    <property type="entry name" value="RRM"/>
    <property type="match status" value="2"/>
</dbReference>
<comment type="subcellular location">
    <subcellularLocation>
        <location evidence="1">Nucleus</location>
    </subcellularLocation>
</comment>
<keyword evidence="10" id="KW-1185">Reference proteome</keyword>
<evidence type="ECO:0000313" key="10">
    <source>
        <dbReference type="Proteomes" id="UP001143981"/>
    </source>
</evidence>
<accession>A0A9W8CZ73</accession>
<dbReference type="InterPro" id="IPR051974">
    <property type="entry name" value="PUF60_regulator"/>
</dbReference>
<dbReference type="InterPro" id="IPR012677">
    <property type="entry name" value="Nucleotide-bd_a/b_plait_sf"/>
</dbReference>
<dbReference type="EMBL" id="JANBOI010000006">
    <property type="protein sequence ID" value="KAJ1735979.1"/>
    <property type="molecule type" value="Genomic_DNA"/>
</dbReference>
<evidence type="ECO:0000256" key="3">
    <source>
        <dbReference type="ARBA" id="ARBA00022884"/>
    </source>
</evidence>
<feature type="domain" description="RRM" evidence="8">
    <location>
        <begin position="194"/>
        <end position="272"/>
    </location>
</feature>
<dbReference type="Pfam" id="PF00076">
    <property type="entry name" value="RRM_1"/>
    <property type="match status" value="2"/>
</dbReference>
<dbReference type="PANTHER" id="PTHR47330">
    <property type="entry name" value="POLY(U)-BINDING-SPLICING FACTOR PUF60-B-RELATED"/>
    <property type="match status" value="1"/>
</dbReference>
<dbReference type="Gene3D" id="3.30.70.330">
    <property type="match status" value="4"/>
</dbReference>
<evidence type="ECO:0000256" key="4">
    <source>
        <dbReference type="ARBA" id="ARBA00023187"/>
    </source>
</evidence>
<dbReference type="OrthoDB" id="5411533at2759"/>
<feature type="region of interest" description="Disordered" evidence="7">
    <location>
        <begin position="1"/>
        <end position="47"/>
    </location>
</feature>
<gene>
    <name evidence="9" type="ORF">LPJ61_000238</name>
</gene>
<reference evidence="9" key="1">
    <citation type="submission" date="2022-07" db="EMBL/GenBank/DDBJ databases">
        <title>Phylogenomic reconstructions and comparative analyses of Kickxellomycotina fungi.</title>
        <authorList>
            <person name="Reynolds N.K."/>
            <person name="Stajich J.E."/>
            <person name="Barry K."/>
            <person name="Grigoriev I.V."/>
            <person name="Crous P."/>
            <person name="Smith M.E."/>
        </authorList>
    </citation>
    <scope>NUCLEOTIDE SEQUENCE</scope>
    <source>
        <strain evidence="9">BCRC 34381</strain>
    </source>
</reference>
<feature type="domain" description="RRM" evidence="8">
    <location>
        <begin position="101"/>
        <end position="179"/>
    </location>
</feature>
<comment type="caution">
    <text evidence="9">The sequence shown here is derived from an EMBL/GenBank/DDBJ whole genome shotgun (WGS) entry which is preliminary data.</text>
</comment>
<dbReference type="PANTHER" id="PTHR47330:SF1">
    <property type="entry name" value="POLY(U)-BINDING-SPLICING FACTOR PUF60"/>
    <property type="match status" value="1"/>
</dbReference>
<evidence type="ECO:0000256" key="6">
    <source>
        <dbReference type="PROSITE-ProRule" id="PRU00176"/>
    </source>
</evidence>
<keyword evidence="2" id="KW-0507">mRNA processing</keyword>
<dbReference type="PROSITE" id="PS50102">
    <property type="entry name" value="RRM"/>
    <property type="match status" value="2"/>
</dbReference>
<sequence>MDNQEQIQQAELATSDGESHGQPVDTADGGPQEMLPNGLTRAQQEGVDRARAFAMELQQTVFKDLMETERSKKEEESRPPAGTVNPGLMAGMDARNHSLMSRVYVGSINFELTEEHINRVFSEFGSVRSVSMSKDATTGRHKGFGFVEYDVPEAASLVMEVMNGTMLGGRQLRIGRPNNYNVAVTQDFPEPPAERIYLANVNEAIGEDVLREIFAPFGEVKACVLAPDMVLRKHRGWGFVEFAEADAADQAAMAMNGFQLGNLVLRVRKCVVGGPLGEGMAALDAEPRALPQPVVQPPQQVMDVVASINRSIGIPEAPESTGAAAASGGGAGAAEGVAAGSTVVVLENVVGGREEVDDELASDMAGEGAKCGRIARVVVHIASAGEMAANADQLAGEVSIFVHYADPRSAAGALELFGGRWFGGRRVSARLFDTDRYRVVTSADTMVYIP</sequence>
<dbReference type="SUPFAM" id="SSF54928">
    <property type="entry name" value="RNA-binding domain, RBD"/>
    <property type="match status" value="2"/>
</dbReference>
<evidence type="ECO:0000256" key="7">
    <source>
        <dbReference type="SAM" id="MobiDB-lite"/>
    </source>
</evidence>
<dbReference type="FunFam" id="3.30.70.330:FF:000382">
    <property type="entry name" value="G-patch domain-containing protein"/>
    <property type="match status" value="1"/>
</dbReference>
<feature type="region of interest" description="Disordered" evidence="7">
    <location>
        <begin position="68"/>
        <end position="87"/>
    </location>
</feature>
<dbReference type="InterPro" id="IPR000504">
    <property type="entry name" value="RRM_dom"/>
</dbReference>
<dbReference type="AlphaFoldDB" id="A0A9W8CZ73"/>
<dbReference type="InterPro" id="IPR003954">
    <property type="entry name" value="RRM_euk-type"/>
</dbReference>
<keyword evidence="3 6" id="KW-0694">RNA-binding</keyword>
<evidence type="ECO:0000256" key="5">
    <source>
        <dbReference type="ARBA" id="ARBA00023242"/>
    </source>
</evidence>